<dbReference type="PANTHER" id="PTHR42730:SF1">
    <property type="entry name" value="2-OXOGLUTARATE SYNTHASE SUBUNIT KORC"/>
    <property type="match status" value="1"/>
</dbReference>
<dbReference type="Gene3D" id="3.40.920.10">
    <property type="entry name" value="Pyruvate-ferredoxin oxidoreductase, PFOR, domain III"/>
    <property type="match status" value="1"/>
</dbReference>
<name>A0ABR6VJP3_9FIRM</name>
<evidence type="ECO:0000256" key="1">
    <source>
        <dbReference type="ARBA" id="ARBA00023002"/>
    </source>
</evidence>
<evidence type="ECO:0000313" key="4">
    <source>
        <dbReference type="Proteomes" id="UP000606870"/>
    </source>
</evidence>
<reference evidence="3 4" key="1">
    <citation type="submission" date="2020-08" db="EMBL/GenBank/DDBJ databases">
        <authorList>
            <person name="Liu C."/>
            <person name="Sun Q."/>
        </authorList>
    </citation>
    <scope>NUCLEOTIDE SEQUENCE [LARGE SCALE GENOMIC DNA]</scope>
    <source>
        <strain evidence="3 4">NSJ-59</strain>
    </source>
</reference>
<dbReference type="SUPFAM" id="SSF53323">
    <property type="entry name" value="Pyruvate-ferredoxin oxidoreductase, PFOR, domain III"/>
    <property type="match status" value="1"/>
</dbReference>
<sequence>MKNNHYEIRFGGSGGQGMMLLGDIFAKAAGELAEREVVLTRSYGPEARGGACRSELISDTEPINYPSVRKPNFVLAMSQLACDKYCKDMDPNGILLIEPKFVHRVPAHIKNVYSIPMTQLAIDETGKKVAANVVAIGAIAALSGFVDVELVRKAVQEHFKPALRKANDKAFDAGVRAAREEMEQLDQQESKSA</sequence>
<keyword evidence="1" id="KW-0560">Oxidoreductase</keyword>
<organism evidence="3 4">
    <name type="scientific">Megasphaera hominis</name>
    <dbReference type="NCBI Taxonomy" id="159836"/>
    <lineage>
        <taxon>Bacteria</taxon>
        <taxon>Bacillati</taxon>
        <taxon>Bacillota</taxon>
        <taxon>Negativicutes</taxon>
        <taxon>Veillonellales</taxon>
        <taxon>Veillonellaceae</taxon>
        <taxon>Megasphaera</taxon>
    </lineage>
</organism>
<dbReference type="Proteomes" id="UP000606870">
    <property type="component" value="Unassembled WGS sequence"/>
</dbReference>
<dbReference type="InterPro" id="IPR002869">
    <property type="entry name" value="Pyrv_flavodox_OxRed_cen"/>
</dbReference>
<dbReference type="InterPro" id="IPR019752">
    <property type="entry name" value="Pyrv/ketoisovalerate_OxRed_cat"/>
</dbReference>
<proteinExistence type="predicted"/>
<dbReference type="RefSeq" id="WP_186503750.1">
    <property type="nucleotide sequence ID" value="NZ_JACOGK010000026.1"/>
</dbReference>
<gene>
    <name evidence="3" type="ORF">H8J70_09070</name>
</gene>
<keyword evidence="4" id="KW-1185">Reference proteome</keyword>
<dbReference type="InterPro" id="IPR052554">
    <property type="entry name" value="2-oxoglutarate_synth_KorC"/>
</dbReference>
<feature type="domain" description="Pyruvate/ketoisovalerate oxidoreductase catalytic" evidence="2">
    <location>
        <begin position="14"/>
        <end position="175"/>
    </location>
</feature>
<protein>
    <submittedName>
        <fullName evidence="3">2-oxoacid:acceptor oxidoreductase family protein</fullName>
    </submittedName>
</protein>
<comment type="caution">
    <text evidence="3">The sequence shown here is derived from an EMBL/GenBank/DDBJ whole genome shotgun (WGS) entry which is preliminary data.</text>
</comment>
<accession>A0ABR6VJP3</accession>
<dbReference type="PANTHER" id="PTHR42730">
    <property type="entry name" value="2-OXOGLUTARATE SYNTHASE SUBUNIT KORC"/>
    <property type="match status" value="1"/>
</dbReference>
<evidence type="ECO:0000259" key="2">
    <source>
        <dbReference type="Pfam" id="PF01558"/>
    </source>
</evidence>
<evidence type="ECO:0000313" key="3">
    <source>
        <dbReference type="EMBL" id="MBC3537401.1"/>
    </source>
</evidence>
<dbReference type="Pfam" id="PF01558">
    <property type="entry name" value="POR"/>
    <property type="match status" value="1"/>
</dbReference>
<dbReference type="EMBL" id="JACOGK010000026">
    <property type="protein sequence ID" value="MBC3537401.1"/>
    <property type="molecule type" value="Genomic_DNA"/>
</dbReference>